<feature type="binding site" evidence="5">
    <location>
        <position position="253"/>
    </location>
    <ligand>
        <name>substrate</name>
    </ligand>
</feature>
<evidence type="ECO:0000256" key="2">
    <source>
        <dbReference type="ARBA" id="ARBA00012255"/>
    </source>
</evidence>
<organism evidence="9 10">
    <name type="scientific">Vitrella brassicaformis (strain CCMP3155)</name>
    <dbReference type="NCBI Taxonomy" id="1169540"/>
    <lineage>
        <taxon>Eukaryota</taxon>
        <taxon>Sar</taxon>
        <taxon>Alveolata</taxon>
        <taxon>Colpodellida</taxon>
        <taxon>Vitrellaceae</taxon>
        <taxon>Vitrella</taxon>
    </lineage>
</organism>
<dbReference type="VEuPathDB" id="CryptoDB:Vbra_15193"/>
<evidence type="ECO:0000256" key="4">
    <source>
        <dbReference type="PIRSR" id="PIRSR607724-1"/>
    </source>
</evidence>
<dbReference type="Proteomes" id="UP000041254">
    <property type="component" value="Unassembled WGS sequence"/>
</dbReference>
<evidence type="ECO:0000256" key="1">
    <source>
        <dbReference type="ARBA" id="ARBA00009545"/>
    </source>
</evidence>
<feature type="compositionally biased region" description="Acidic residues" evidence="6">
    <location>
        <begin position="530"/>
        <end position="544"/>
    </location>
</feature>
<comment type="similarity">
    <text evidence="1">Belongs to the poly(ADP-ribose) glycohydrolase family.</text>
</comment>
<dbReference type="OMA" id="PECIVAC"/>
<dbReference type="InParanoid" id="A0A0G4FF91"/>
<dbReference type="GO" id="GO:1990966">
    <property type="term" value="P:ATP generation from poly-ADP-D-ribose"/>
    <property type="evidence" value="ECO:0007669"/>
    <property type="project" value="TreeGrafter"/>
</dbReference>
<dbReference type="Pfam" id="PF20811">
    <property type="entry name" value="PARG_cat_N"/>
    <property type="match status" value="1"/>
</dbReference>
<dbReference type="GO" id="GO:0009225">
    <property type="term" value="P:nucleotide-sugar metabolic process"/>
    <property type="evidence" value="ECO:0007669"/>
    <property type="project" value="TreeGrafter"/>
</dbReference>
<dbReference type="Pfam" id="PF05028">
    <property type="entry name" value="PARG_cat_C"/>
    <property type="match status" value="1"/>
</dbReference>
<evidence type="ECO:0000256" key="3">
    <source>
        <dbReference type="ARBA" id="ARBA00022801"/>
    </source>
</evidence>
<evidence type="ECO:0000256" key="6">
    <source>
        <dbReference type="SAM" id="MobiDB-lite"/>
    </source>
</evidence>
<feature type="region of interest" description="Disordered" evidence="6">
    <location>
        <begin position="508"/>
        <end position="544"/>
    </location>
</feature>
<accession>A0A0G4FF91</accession>
<dbReference type="STRING" id="1169540.A0A0G4FF91"/>
<evidence type="ECO:0000313" key="9">
    <source>
        <dbReference type="EMBL" id="CEM11743.1"/>
    </source>
</evidence>
<dbReference type="GO" id="GO:0005975">
    <property type="term" value="P:carbohydrate metabolic process"/>
    <property type="evidence" value="ECO:0007669"/>
    <property type="project" value="InterPro"/>
</dbReference>
<protein>
    <recommendedName>
        <fullName evidence="2">poly(ADP-ribose) glycohydrolase</fullName>
        <ecNumber evidence="2">3.2.1.143</ecNumber>
    </recommendedName>
</protein>
<sequence length="544" mass="59549">MFPRSSLFHYSPFATPQISMPTSIPVPVGREWHDIKQVLSKITGGVRDPLQLMVVLKEVQLCKRAVSGSPHSFSGVPLLFKGIPPDVTAHFLNHTLPIMASELIRSNLSAGDLPHYISPASQHRAVALTAHQVFLLLSAAFFGMYGPTPFDTCSRDISGASINFGPLFDSVHKSTAAAKLHCFILYFIAMAAAVERSDERQLRRNIIFKRLDGGRHATADQWAQSTARLLPVRVMGCADRIECSPGLQADFANRVLGGGVLASGSVQEEIRFAISPELLVARLIIPPLNDTDAAVITGTKQFAFYSGYGRSFCCVGACGSERQSAVVALDAIDFRGRSPWTQYSVASLLRETNKAFSAVSELELKSLPFATGNWGCGVFGGDPQLKALIQWMASSQAGVLMHYYPFDDKRINGLAVVCRLIVAAGWSVGDLWRFISRDEDNLHRYGVFKCIMYHLQHHMQSLSHGVGVHDRRRVGAASHYGALPSSLAPNDSSVTKCSTATAFDRDMERTVDQCKQEMSGAGAETREQPEDHDDEEEELISGFD</sequence>
<keyword evidence="10" id="KW-1185">Reference proteome</keyword>
<dbReference type="GO" id="GO:0006282">
    <property type="term" value="P:regulation of DNA repair"/>
    <property type="evidence" value="ECO:0007669"/>
    <property type="project" value="InterPro"/>
</dbReference>
<evidence type="ECO:0000259" key="7">
    <source>
        <dbReference type="Pfam" id="PF05028"/>
    </source>
</evidence>
<evidence type="ECO:0000259" key="8">
    <source>
        <dbReference type="Pfam" id="PF20811"/>
    </source>
</evidence>
<dbReference type="PANTHER" id="PTHR12837">
    <property type="entry name" value="POLY ADP-RIBOSE GLYCOHYDROLASE"/>
    <property type="match status" value="1"/>
</dbReference>
<dbReference type="GO" id="GO:0004649">
    <property type="term" value="F:poly(ADP-ribose) glycohydrolase activity"/>
    <property type="evidence" value="ECO:0007669"/>
    <property type="project" value="UniProtKB-EC"/>
</dbReference>
<dbReference type="PANTHER" id="PTHR12837:SF0">
    <property type="entry name" value="POLY(ADP-RIBOSE) GLYCOHYDROLASE"/>
    <property type="match status" value="1"/>
</dbReference>
<keyword evidence="3" id="KW-0378">Hydrolase</keyword>
<feature type="active site" evidence="4">
    <location>
        <position position="269"/>
    </location>
</feature>
<dbReference type="OrthoDB" id="1937899at2759"/>
<reference evidence="9 10" key="1">
    <citation type="submission" date="2014-11" db="EMBL/GenBank/DDBJ databases">
        <authorList>
            <person name="Zhu J."/>
            <person name="Qi W."/>
            <person name="Song R."/>
        </authorList>
    </citation>
    <scope>NUCLEOTIDE SEQUENCE [LARGE SCALE GENOMIC DNA]</scope>
</reference>
<gene>
    <name evidence="9" type="ORF">Vbra_15193</name>
</gene>
<dbReference type="GO" id="GO:0005634">
    <property type="term" value="C:nucleus"/>
    <property type="evidence" value="ECO:0007669"/>
    <property type="project" value="TreeGrafter"/>
</dbReference>
<dbReference type="AlphaFoldDB" id="A0A0G4FF91"/>
<dbReference type="InterPro" id="IPR048362">
    <property type="entry name" value="PARG_helical"/>
</dbReference>
<dbReference type="GO" id="GO:0005737">
    <property type="term" value="C:cytoplasm"/>
    <property type="evidence" value="ECO:0007669"/>
    <property type="project" value="TreeGrafter"/>
</dbReference>
<dbReference type="InterPro" id="IPR007724">
    <property type="entry name" value="Poly_GlycHdrlase"/>
</dbReference>
<dbReference type="EMBL" id="CDMY01000424">
    <property type="protein sequence ID" value="CEM11743.1"/>
    <property type="molecule type" value="Genomic_DNA"/>
</dbReference>
<dbReference type="EC" id="3.2.1.143" evidence="2"/>
<feature type="binding site" evidence="5">
    <location>
        <position position="308"/>
    </location>
    <ligand>
        <name>substrate</name>
    </ligand>
</feature>
<feature type="domain" description="PARG helical" evidence="8">
    <location>
        <begin position="88"/>
        <end position="197"/>
    </location>
</feature>
<feature type="binding site" evidence="5">
    <location>
        <position position="267"/>
    </location>
    <ligand>
        <name>substrate</name>
    </ligand>
</feature>
<feature type="domain" description="PARG catalytic Macro" evidence="7">
    <location>
        <begin position="220"/>
        <end position="411"/>
    </location>
</feature>
<feature type="active site" evidence="4">
    <location>
        <position position="250"/>
    </location>
</feature>
<feature type="active site" evidence="4">
    <location>
        <position position="268"/>
    </location>
</feature>
<evidence type="ECO:0000313" key="10">
    <source>
        <dbReference type="Proteomes" id="UP000041254"/>
    </source>
</evidence>
<dbReference type="PhylomeDB" id="A0A0G4FF91"/>
<name>A0A0G4FF91_VITBC</name>
<proteinExistence type="inferred from homology"/>
<dbReference type="InterPro" id="IPR046372">
    <property type="entry name" value="PARG_cat_C"/>
</dbReference>
<evidence type="ECO:0000256" key="5">
    <source>
        <dbReference type="PIRSR" id="PIRSR607724-2"/>
    </source>
</evidence>